<keyword evidence="5 6" id="KW-0472">Membrane</keyword>
<evidence type="ECO:0000256" key="3">
    <source>
        <dbReference type="ARBA" id="ARBA00022692"/>
    </source>
</evidence>
<keyword evidence="4 6" id="KW-1133">Transmembrane helix</keyword>
<dbReference type="Pfam" id="PF02104">
    <property type="entry name" value="SURF1"/>
    <property type="match status" value="1"/>
</dbReference>
<keyword evidence="6" id="KW-1003">Cell membrane</keyword>
<dbReference type="EMBL" id="JAGQDG010000003">
    <property type="protein sequence ID" value="MBQ0935562.1"/>
    <property type="molecule type" value="Genomic_DNA"/>
</dbReference>
<organism evidence="7 8">
    <name type="scientific">Ideonella paludis</name>
    <dbReference type="NCBI Taxonomy" id="1233411"/>
    <lineage>
        <taxon>Bacteria</taxon>
        <taxon>Pseudomonadati</taxon>
        <taxon>Pseudomonadota</taxon>
        <taxon>Betaproteobacteria</taxon>
        <taxon>Burkholderiales</taxon>
        <taxon>Sphaerotilaceae</taxon>
        <taxon>Ideonella</taxon>
    </lineage>
</organism>
<dbReference type="PANTHER" id="PTHR23427">
    <property type="entry name" value="SURFEIT LOCUS PROTEIN"/>
    <property type="match status" value="1"/>
</dbReference>
<sequence>MTGTSAPLRLGRAGKVVVALAAVVMMLITGRLGFWQLDRAQQKLALQAAIEAQAQAVPLSASQLPLNAEEAQTQWHRPVNLRGRWQASATVFLDNRQMRGRPGFFVMTPLSLPDGSAVLVQRGWVPRDQLDRTRLPTVPTPAGEVELQGRMAPWPSRLTQLGEDAPGAIRQNLDAQAYAQEMALSLKPFSVQQTVGPEGDGLLRDWPVPAVDVHKHYGYAGQWFTFCAMIAGLYVWFQIIRPRRHR</sequence>
<feature type="transmembrane region" description="Helical" evidence="6">
    <location>
        <begin position="16"/>
        <end position="37"/>
    </location>
</feature>
<keyword evidence="8" id="KW-1185">Reference proteome</keyword>
<dbReference type="PROSITE" id="PS50895">
    <property type="entry name" value="SURF1"/>
    <property type="match status" value="1"/>
</dbReference>
<keyword evidence="3 6" id="KW-0812">Transmembrane</keyword>
<comment type="caution">
    <text evidence="7">The sequence shown here is derived from an EMBL/GenBank/DDBJ whole genome shotgun (WGS) entry which is preliminary data.</text>
</comment>
<evidence type="ECO:0000313" key="8">
    <source>
        <dbReference type="Proteomes" id="UP000672097"/>
    </source>
</evidence>
<accession>A0ABS5DWN5</accession>
<comment type="subcellular location">
    <subcellularLocation>
        <location evidence="6">Cell membrane</location>
        <topology evidence="6">Multi-pass membrane protein</topology>
    </subcellularLocation>
    <subcellularLocation>
        <location evidence="1">Membrane</location>
    </subcellularLocation>
</comment>
<dbReference type="CDD" id="cd06662">
    <property type="entry name" value="SURF1"/>
    <property type="match status" value="1"/>
</dbReference>
<dbReference type="RefSeq" id="WP_210808614.1">
    <property type="nucleotide sequence ID" value="NZ_JAGQDG010000003.1"/>
</dbReference>
<dbReference type="PANTHER" id="PTHR23427:SF2">
    <property type="entry name" value="SURFEIT LOCUS PROTEIN 1"/>
    <property type="match status" value="1"/>
</dbReference>
<dbReference type="Proteomes" id="UP000672097">
    <property type="component" value="Unassembled WGS sequence"/>
</dbReference>
<evidence type="ECO:0000256" key="5">
    <source>
        <dbReference type="ARBA" id="ARBA00023136"/>
    </source>
</evidence>
<evidence type="ECO:0000256" key="4">
    <source>
        <dbReference type="ARBA" id="ARBA00022989"/>
    </source>
</evidence>
<dbReference type="InterPro" id="IPR045214">
    <property type="entry name" value="Surf1/Surf4"/>
</dbReference>
<comment type="similarity">
    <text evidence="2 6">Belongs to the SURF1 family.</text>
</comment>
<evidence type="ECO:0000313" key="7">
    <source>
        <dbReference type="EMBL" id="MBQ0935562.1"/>
    </source>
</evidence>
<evidence type="ECO:0000256" key="6">
    <source>
        <dbReference type="RuleBase" id="RU363076"/>
    </source>
</evidence>
<name>A0ABS5DWN5_9BURK</name>
<proteinExistence type="inferred from homology"/>
<reference evidence="7 8" key="1">
    <citation type="submission" date="2021-04" db="EMBL/GenBank/DDBJ databases">
        <title>The genome sequence of type strain Ideonella paludis KCTC 32238.</title>
        <authorList>
            <person name="Liu Y."/>
        </authorList>
    </citation>
    <scope>NUCLEOTIDE SEQUENCE [LARGE SCALE GENOMIC DNA]</scope>
    <source>
        <strain evidence="7 8">KCTC 32238</strain>
    </source>
</reference>
<gene>
    <name evidence="7" type="ORF">KAK11_09505</name>
</gene>
<protein>
    <recommendedName>
        <fullName evidence="6">SURF1-like protein</fullName>
    </recommendedName>
</protein>
<feature type="transmembrane region" description="Helical" evidence="6">
    <location>
        <begin position="217"/>
        <end position="237"/>
    </location>
</feature>
<evidence type="ECO:0000256" key="2">
    <source>
        <dbReference type="ARBA" id="ARBA00007165"/>
    </source>
</evidence>
<dbReference type="InterPro" id="IPR002994">
    <property type="entry name" value="Surf1/Shy1"/>
</dbReference>
<evidence type="ECO:0000256" key="1">
    <source>
        <dbReference type="ARBA" id="ARBA00004370"/>
    </source>
</evidence>